<keyword evidence="3 6" id="KW-0812">Transmembrane</keyword>
<evidence type="ECO:0000256" key="1">
    <source>
        <dbReference type="ARBA" id="ARBA00004141"/>
    </source>
</evidence>
<evidence type="ECO:0000256" key="7">
    <source>
        <dbReference type="SAM" id="MobiDB-lite"/>
    </source>
</evidence>
<dbReference type="AlphaFoldDB" id="A0AAW9PVT7"/>
<evidence type="ECO:0000256" key="2">
    <source>
        <dbReference type="ARBA" id="ARBA00009190"/>
    </source>
</evidence>
<feature type="transmembrane region" description="Helical" evidence="6">
    <location>
        <begin position="115"/>
        <end position="136"/>
    </location>
</feature>
<comment type="subcellular location">
    <subcellularLocation>
        <location evidence="1 6">Membrane</location>
        <topology evidence="1 6">Multi-pass membrane protein</topology>
    </subcellularLocation>
</comment>
<dbReference type="RefSeq" id="WP_330482892.1">
    <property type="nucleotide sequence ID" value="NZ_JAZBJZ010000019.1"/>
</dbReference>
<keyword evidence="5 6" id="KW-0472">Membrane</keyword>
<dbReference type="GO" id="GO:0046873">
    <property type="term" value="F:metal ion transmembrane transporter activity"/>
    <property type="evidence" value="ECO:0007669"/>
    <property type="project" value="InterPro"/>
</dbReference>
<comment type="caution">
    <text evidence="6">Lacks conserved residue(s) required for the propagation of feature annotation.</text>
</comment>
<dbReference type="Proteomes" id="UP001333818">
    <property type="component" value="Unassembled WGS sequence"/>
</dbReference>
<evidence type="ECO:0000313" key="9">
    <source>
        <dbReference type="Proteomes" id="UP001333818"/>
    </source>
</evidence>
<dbReference type="InterPro" id="IPR001727">
    <property type="entry name" value="GDT1-like"/>
</dbReference>
<dbReference type="GO" id="GO:0016020">
    <property type="term" value="C:membrane"/>
    <property type="evidence" value="ECO:0007669"/>
    <property type="project" value="UniProtKB-SubCell"/>
</dbReference>
<comment type="similarity">
    <text evidence="2 6">Belongs to the GDT1 family.</text>
</comment>
<feature type="compositionally biased region" description="Polar residues" evidence="7">
    <location>
        <begin position="1"/>
        <end position="19"/>
    </location>
</feature>
<evidence type="ECO:0000256" key="3">
    <source>
        <dbReference type="ARBA" id="ARBA00022692"/>
    </source>
</evidence>
<protein>
    <recommendedName>
        <fullName evidence="6">GDT1 family protein</fullName>
    </recommendedName>
</protein>
<evidence type="ECO:0000256" key="4">
    <source>
        <dbReference type="ARBA" id="ARBA00022989"/>
    </source>
</evidence>
<name>A0AAW9PVT7_9CYAN</name>
<feature type="transmembrane region" description="Helical" evidence="6">
    <location>
        <begin position="83"/>
        <end position="103"/>
    </location>
</feature>
<dbReference type="PANTHER" id="PTHR12608:SF1">
    <property type="entry name" value="TRANSMEMBRANE PROTEIN 165"/>
    <property type="match status" value="1"/>
</dbReference>
<evidence type="ECO:0000256" key="5">
    <source>
        <dbReference type="ARBA" id="ARBA00023136"/>
    </source>
</evidence>
<dbReference type="EMBL" id="JAZBJZ010000019">
    <property type="protein sequence ID" value="MEE3716463.1"/>
    <property type="molecule type" value="Genomic_DNA"/>
</dbReference>
<evidence type="ECO:0000313" key="8">
    <source>
        <dbReference type="EMBL" id="MEE3716463.1"/>
    </source>
</evidence>
<dbReference type="PANTHER" id="PTHR12608">
    <property type="entry name" value="TRANSMEMBRANE PROTEIN HTP-1 RELATED"/>
    <property type="match status" value="1"/>
</dbReference>
<organism evidence="8 9">
    <name type="scientific">Tumidithrix elongata BACA0141</name>
    <dbReference type="NCBI Taxonomy" id="2716417"/>
    <lineage>
        <taxon>Bacteria</taxon>
        <taxon>Bacillati</taxon>
        <taxon>Cyanobacteriota</taxon>
        <taxon>Cyanophyceae</taxon>
        <taxon>Pseudanabaenales</taxon>
        <taxon>Pseudanabaenaceae</taxon>
        <taxon>Tumidithrix</taxon>
        <taxon>Tumidithrix elongata</taxon>
    </lineage>
</organism>
<gene>
    <name evidence="8" type="ORF">V2H45_06875</name>
</gene>
<reference evidence="8" key="1">
    <citation type="submission" date="2024-01" db="EMBL/GenBank/DDBJ databases">
        <title>Bank of Algae and Cyanobacteria of the Azores (BACA) strain genomes.</title>
        <authorList>
            <person name="Luz R."/>
            <person name="Cordeiro R."/>
            <person name="Fonseca A."/>
            <person name="Goncalves V."/>
        </authorList>
    </citation>
    <scope>NUCLEOTIDE SEQUENCE</scope>
    <source>
        <strain evidence="8">BACA0141</strain>
    </source>
</reference>
<keyword evidence="9" id="KW-1185">Reference proteome</keyword>
<evidence type="ECO:0000256" key="6">
    <source>
        <dbReference type="RuleBase" id="RU365102"/>
    </source>
</evidence>
<feature type="region of interest" description="Disordered" evidence="7">
    <location>
        <begin position="1"/>
        <end position="22"/>
    </location>
</feature>
<comment type="caution">
    <text evidence="8">The sequence shown here is derived from an EMBL/GenBank/DDBJ whole genome shotgun (WGS) entry which is preliminary data.</text>
</comment>
<accession>A0AAW9PVT7</accession>
<sequence>MTAVKSTIKSEADSENTPEINPKVSFEMNPEVASNHNLKDSSWLKSEYLKITVATFLTVFVAELGDKTQITILMIAAQAKSPIVVFLGAAIALVLTSFLGVIAGKWLHQHLPPKLLNTLAGFSFLCLAVGLVWDAVR</sequence>
<proteinExistence type="inferred from homology"/>
<dbReference type="Pfam" id="PF01169">
    <property type="entry name" value="GDT1"/>
    <property type="match status" value="1"/>
</dbReference>
<keyword evidence="4 6" id="KW-1133">Transmembrane helix</keyword>